<feature type="domain" description="DRBM" evidence="15">
    <location>
        <begin position="156"/>
        <end position="226"/>
    </location>
</feature>
<dbReference type="InterPro" id="IPR036389">
    <property type="entry name" value="RNase_III_sf"/>
</dbReference>
<keyword evidence="14" id="KW-0694">RNA-binding</keyword>
<dbReference type="EC" id="3.1.26.3" evidence="4"/>
<dbReference type="GO" id="GO:0004525">
    <property type="term" value="F:ribonuclease III activity"/>
    <property type="evidence" value="ECO:0007669"/>
    <property type="project" value="UniProtKB-EC"/>
</dbReference>
<dbReference type="PANTHER" id="PTHR14950">
    <property type="entry name" value="DICER-RELATED"/>
    <property type="match status" value="1"/>
</dbReference>
<dbReference type="CDD" id="cd00593">
    <property type="entry name" value="RIBOc"/>
    <property type="match status" value="1"/>
</dbReference>
<keyword evidence="11" id="KW-0255">Endonuclease</keyword>
<dbReference type="SUPFAM" id="SSF54768">
    <property type="entry name" value="dsRNA-binding domain-like"/>
    <property type="match status" value="1"/>
</dbReference>
<evidence type="ECO:0000256" key="4">
    <source>
        <dbReference type="ARBA" id="ARBA00012177"/>
    </source>
</evidence>
<dbReference type="NCBIfam" id="TIGR02191">
    <property type="entry name" value="RNaseIII"/>
    <property type="match status" value="1"/>
</dbReference>
<dbReference type="CDD" id="cd10845">
    <property type="entry name" value="DSRM_RNAse_III_family"/>
    <property type="match status" value="1"/>
</dbReference>
<dbReference type="InterPro" id="IPR014720">
    <property type="entry name" value="dsRBD_dom"/>
</dbReference>
<feature type="domain" description="RNase III" evidence="16">
    <location>
        <begin position="7"/>
        <end position="129"/>
    </location>
</feature>
<dbReference type="FunFam" id="3.30.160.20:FF:000003">
    <property type="entry name" value="Ribonuclease 3"/>
    <property type="match status" value="1"/>
</dbReference>
<dbReference type="InterPro" id="IPR011907">
    <property type="entry name" value="RNase_III"/>
</dbReference>
<dbReference type="GO" id="GO:0005737">
    <property type="term" value="C:cytoplasm"/>
    <property type="evidence" value="ECO:0007669"/>
    <property type="project" value="UniProtKB-SubCell"/>
</dbReference>
<dbReference type="GO" id="GO:0003723">
    <property type="term" value="F:RNA binding"/>
    <property type="evidence" value="ECO:0007669"/>
    <property type="project" value="UniProtKB-KW"/>
</dbReference>
<dbReference type="Gene3D" id="1.10.1520.10">
    <property type="entry name" value="Ribonuclease III domain"/>
    <property type="match status" value="1"/>
</dbReference>
<evidence type="ECO:0000256" key="5">
    <source>
        <dbReference type="ARBA" id="ARBA00022490"/>
    </source>
</evidence>
<dbReference type="EMBL" id="UOFI01000214">
    <property type="protein sequence ID" value="VAW71001.1"/>
    <property type="molecule type" value="Genomic_DNA"/>
</dbReference>
<reference evidence="17" key="1">
    <citation type="submission" date="2018-06" db="EMBL/GenBank/DDBJ databases">
        <authorList>
            <person name="Zhirakovskaya E."/>
        </authorList>
    </citation>
    <scope>NUCLEOTIDE SEQUENCE</scope>
</reference>
<dbReference type="PANTHER" id="PTHR14950:SF37">
    <property type="entry name" value="ENDORIBONUCLEASE DICER"/>
    <property type="match status" value="1"/>
</dbReference>
<keyword evidence="9" id="KW-0540">Nuclease</keyword>
<evidence type="ECO:0000256" key="11">
    <source>
        <dbReference type="ARBA" id="ARBA00022759"/>
    </source>
</evidence>
<keyword evidence="6" id="KW-0698">rRNA processing</keyword>
<dbReference type="FunFam" id="1.10.1520.10:FF:000001">
    <property type="entry name" value="Ribonuclease 3"/>
    <property type="match status" value="1"/>
</dbReference>
<dbReference type="GO" id="GO:0008033">
    <property type="term" value="P:tRNA processing"/>
    <property type="evidence" value="ECO:0007669"/>
    <property type="project" value="UniProtKB-KW"/>
</dbReference>
<dbReference type="Gene3D" id="3.30.160.20">
    <property type="match status" value="1"/>
</dbReference>
<comment type="subunit">
    <text evidence="3">Homodimer.</text>
</comment>
<comment type="catalytic activity">
    <reaction evidence="1">
        <text>Endonucleolytic cleavage to 5'-phosphomonoester.</text>
        <dbReference type="EC" id="3.1.26.3"/>
    </reaction>
</comment>
<dbReference type="PROSITE" id="PS50137">
    <property type="entry name" value="DS_RBD"/>
    <property type="match status" value="1"/>
</dbReference>
<accession>A0A3B0XTX9</accession>
<keyword evidence="8" id="KW-0819">tRNA processing</keyword>
<keyword evidence="10" id="KW-0479">Metal-binding</keyword>
<dbReference type="AlphaFoldDB" id="A0A3B0XTX9"/>
<keyword evidence="7" id="KW-0507">mRNA processing</keyword>
<keyword evidence="5" id="KW-0963">Cytoplasm</keyword>
<proteinExistence type="inferred from homology"/>
<evidence type="ECO:0000256" key="8">
    <source>
        <dbReference type="ARBA" id="ARBA00022694"/>
    </source>
</evidence>
<evidence type="ECO:0000256" key="1">
    <source>
        <dbReference type="ARBA" id="ARBA00000109"/>
    </source>
</evidence>
<evidence type="ECO:0000256" key="14">
    <source>
        <dbReference type="ARBA" id="ARBA00022884"/>
    </source>
</evidence>
<dbReference type="InterPro" id="IPR000999">
    <property type="entry name" value="RNase_III_dom"/>
</dbReference>
<evidence type="ECO:0000256" key="12">
    <source>
        <dbReference type="ARBA" id="ARBA00022801"/>
    </source>
</evidence>
<evidence type="ECO:0000259" key="15">
    <source>
        <dbReference type="PROSITE" id="PS50137"/>
    </source>
</evidence>
<sequence>MSKKPDFSKLEQQLGYQFQTNSLLKEALTHRSANSKNNERQEFLGDSILNFVIAADLFVRYPKLPEGDLSRIRASLVNKEGLYIVSQQLNLGNYLILGSGELKSGGYRRNSILADAVEAVLGAVYLDSGFEACRTLVLKLYSELLDNIPDPESLKDPKTRLQELLQSRKLALPEYTVLDVVGKSHNQQFTMLCEIKELQLTSEGKASNRRKAEQMAAEKIFTLLQDKLTKK</sequence>
<dbReference type="GO" id="GO:0046872">
    <property type="term" value="F:metal ion binding"/>
    <property type="evidence" value="ECO:0007669"/>
    <property type="project" value="UniProtKB-KW"/>
</dbReference>
<keyword evidence="12 17" id="KW-0378">Hydrolase</keyword>
<evidence type="ECO:0000259" key="16">
    <source>
        <dbReference type="PROSITE" id="PS50142"/>
    </source>
</evidence>
<dbReference type="HAMAP" id="MF_00104">
    <property type="entry name" value="RNase_III"/>
    <property type="match status" value="1"/>
</dbReference>
<evidence type="ECO:0000256" key="13">
    <source>
        <dbReference type="ARBA" id="ARBA00022842"/>
    </source>
</evidence>
<comment type="subcellular location">
    <subcellularLocation>
        <location evidence="2">Cytoplasm</location>
    </subcellularLocation>
</comment>
<name>A0A3B0XTX9_9ZZZZ</name>
<organism evidence="17">
    <name type="scientific">hydrothermal vent metagenome</name>
    <dbReference type="NCBI Taxonomy" id="652676"/>
    <lineage>
        <taxon>unclassified sequences</taxon>
        <taxon>metagenomes</taxon>
        <taxon>ecological metagenomes</taxon>
    </lineage>
</organism>
<protein>
    <recommendedName>
        <fullName evidence="4">ribonuclease III</fullName>
        <ecNumber evidence="4">3.1.26.3</ecNumber>
    </recommendedName>
</protein>
<dbReference type="SMART" id="SM00535">
    <property type="entry name" value="RIBOc"/>
    <property type="match status" value="1"/>
</dbReference>
<dbReference type="Pfam" id="PF00035">
    <property type="entry name" value="dsrm"/>
    <property type="match status" value="1"/>
</dbReference>
<dbReference type="GO" id="GO:0042802">
    <property type="term" value="F:identical protein binding"/>
    <property type="evidence" value="ECO:0007669"/>
    <property type="project" value="UniProtKB-ARBA"/>
</dbReference>
<evidence type="ECO:0000256" key="2">
    <source>
        <dbReference type="ARBA" id="ARBA00004496"/>
    </source>
</evidence>
<gene>
    <name evidence="17" type="ORF">MNBD_GAMMA09-96</name>
</gene>
<evidence type="ECO:0000256" key="10">
    <source>
        <dbReference type="ARBA" id="ARBA00022723"/>
    </source>
</evidence>
<dbReference type="PROSITE" id="PS50142">
    <property type="entry name" value="RNASE_3_2"/>
    <property type="match status" value="1"/>
</dbReference>
<evidence type="ECO:0000256" key="3">
    <source>
        <dbReference type="ARBA" id="ARBA00011738"/>
    </source>
</evidence>
<evidence type="ECO:0000256" key="6">
    <source>
        <dbReference type="ARBA" id="ARBA00022552"/>
    </source>
</evidence>
<dbReference type="GO" id="GO:0006364">
    <property type="term" value="P:rRNA processing"/>
    <property type="evidence" value="ECO:0007669"/>
    <property type="project" value="UniProtKB-KW"/>
</dbReference>
<evidence type="ECO:0000256" key="9">
    <source>
        <dbReference type="ARBA" id="ARBA00022722"/>
    </source>
</evidence>
<evidence type="ECO:0000256" key="7">
    <source>
        <dbReference type="ARBA" id="ARBA00022664"/>
    </source>
</evidence>
<evidence type="ECO:0000313" key="17">
    <source>
        <dbReference type="EMBL" id="VAW71001.1"/>
    </source>
</evidence>
<dbReference type="SUPFAM" id="SSF69065">
    <property type="entry name" value="RNase III domain-like"/>
    <property type="match status" value="1"/>
</dbReference>
<keyword evidence="13" id="KW-0460">Magnesium</keyword>
<dbReference type="Pfam" id="PF14622">
    <property type="entry name" value="Ribonucleas_3_3"/>
    <property type="match status" value="1"/>
</dbReference>
<dbReference type="GO" id="GO:0006397">
    <property type="term" value="P:mRNA processing"/>
    <property type="evidence" value="ECO:0007669"/>
    <property type="project" value="UniProtKB-KW"/>
</dbReference>
<dbReference type="SMART" id="SM00358">
    <property type="entry name" value="DSRM"/>
    <property type="match status" value="1"/>
</dbReference>